<organism evidence="1 2">
    <name type="scientific">Anaeromyxobacter diazotrophicus</name>
    <dbReference type="NCBI Taxonomy" id="2590199"/>
    <lineage>
        <taxon>Bacteria</taxon>
        <taxon>Pseudomonadati</taxon>
        <taxon>Myxococcota</taxon>
        <taxon>Myxococcia</taxon>
        <taxon>Myxococcales</taxon>
        <taxon>Cystobacterineae</taxon>
        <taxon>Anaeromyxobacteraceae</taxon>
        <taxon>Anaeromyxobacter</taxon>
    </lineage>
</organism>
<protein>
    <submittedName>
        <fullName evidence="1">Uncharacterized protein</fullName>
    </submittedName>
</protein>
<dbReference type="EMBL" id="BJTG01000003">
    <property type="protein sequence ID" value="GEJ56922.1"/>
    <property type="molecule type" value="Genomic_DNA"/>
</dbReference>
<reference evidence="2" key="1">
    <citation type="journal article" date="2020" name="Appl. Environ. Microbiol.">
        <title>Diazotrophic Anaeromyxobacter Isolates from Soils.</title>
        <authorList>
            <person name="Masuda Y."/>
            <person name="Yamanaka H."/>
            <person name="Xu Z.X."/>
            <person name="Shiratori Y."/>
            <person name="Aono T."/>
            <person name="Amachi S."/>
            <person name="Senoo K."/>
            <person name="Itoh H."/>
        </authorList>
    </citation>
    <scope>NUCLEOTIDE SEQUENCE [LARGE SCALE GENOMIC DNA]</scope>
    <source>
        <strain evidence="2">R267</strain>
    </source>
</reference>
<dbReference type="Proteomes" id="UP000503640">
    <property type="component" value="Unassembled WGS sequence"/>
</dbReference>
<evidence type="ECO:0000313" key="1">
    <source>
        <dbReference type="EMBL" id="GEJ56922.1"/>
    </source>
</evidence>
<dbReference type="AlphaFoldDB" id="A0A7I9VKJ0"/>
<dbReference type="RefSeq" id="WP_176064385.1">
    <property type="nucleotide sequence ID" value="NZ_BJTG01000003.1"/>
</dbReference>
<evidence type="ECO:0000313" key="2">
    <source>
        <dbReference type="Proteomes" id="UP000503640"/>
    </source>
</evidence>
<accession>A0A7I9VKJ0</accession>
<sequence length="91" mass="9802">MPLLLDTRHVMLALGCGPRLARRVCRERGVRLGARRLFIASDVLDRLAGGGVGGRLPSIESGQHTTGSTAGPSIDATLFVALVRVLRKERR</sequence>
<keyword evidence="2" id="KW-1185">Reference proteome</keyword>
<gene>
    <name evidence="1" type="ORF">AMYX_16630</name>
</gene>
<proteinExistence type="predicted"/>
<name>A0A7I9VKJ0_9BACT</name>
<comment type="caution">
    <text evidence="1">The sequence shown here is derived from an EMBL/GenBank/DDBJ whole genome shotgun (WGS) entry which is preliminary data.</text>
</comment>